<protein>
    <recommendedName>
        <fullName evidence="3">RRM domain-containing protein</fullName>
    </recommendedName>
</protein>
<evidence type="ECO:0000313" key="4">
    <source>
        <dbReference type="EMBL" id="KZN01555.1"/>
    </source>
</evidence>
<evidence type="ECO:0000313" key="6">
    <source>
        <dbReference type="Proteomes" id="UP000077755"/>
    </source>
</evidence>
<dbReference type="PROSITE" id="PS50102">
    <property type="entry name" value="RRM"/>
    <property type="match status" value="1"/>
</dbReference>
<feature type="compositionally biased region" description="Polar residues" evidence="2">
    <location>
        <begin position="257"/>
        <end position="275"/>
    </location>
</feature>
<accession>A0A161WSA5</accession>
<evidence type="ECO:0000256" key="2">
    <source>
        <dbReference type="SAM" id="MobiDB-lite"/>
    </source>
</evidence>
<gene>
    <name evidence="4" type="ORF">DCAR_010309</name>
    <name evidence="5" type="ORF">DCAR_0311741</name>
</gene>
<reference evidence="4" key="1">
    <citation type="journal article" date="2016" name="Nat. Genet.">
        <title>A high-quality carrot genome assembly provides new insights into carotenoid accumulation and asterid genome evolution.</title>
        <authorList>
            <person name="Iorizzo M."/>
            <person name="Ellison S."/>
            <person name="Senalik D."/>
            <person name="Zeng P."/>
            <person name="Satapoomin P."/>
            <person name="Huang J."/>
            <person name="Bowman M."/>
            <person name="Iovene M."/>
            <person name="Sanseverino W."/>
            <person name="Cavagnaro P."/>
            <person name="Yildiz M."/>
            <person name="Macko-Podgorni A."/>
            <person name="Moranska E."/>
            <person name="Grzebelus E."/>
            <person name="Grzebelus D."/>
            <person name="Ashrafi H."/>
            <person name="Zheng Z."/>
            <person name="Cheng S."/>
            <person name="Spooner D."/>
            <person name="Van Deynze A."/>
            <person name="Simon P."/>
        </authorList>
    </citation>
    <scope>NUCLEOTIDE SEQUENCE [LARGE SCALE GENOMIC DNA]</scope>
    <source>
        <tissue evidence="4">Leaf</tissue>
    </source>
</reference>
<dbReference type="SUPFAM" id="SSF54928">
    <property type="entry name" value="RNA-binding domain, RBD"/>
    <property type="match status" value="1"/>
</dbReference>
<dbReference type="Proteomes" id="UP000077755">
    <property type="component" value="Chromosome 3"/>
</dbReference>
<organism evidence="4">
    <name type="scientific">Daucus carota subsp. sativus</name>
    <name type="common">Carrot</name>
    <dbReference type="NCBI Taxonomy" id="79200"/>
    <lineage>
        <taxon>Eukaryota</taxon>
        <taxon>Viridiplantae</taxon>
        <taxon>Streptophyta</taxon>
        <taxon>Embryophyta</taxon>
        <taxon>Tracheophyta</taxon>
        <taxon>Spermatophyta</taxon>
        <taxon>Magnoliopsida</taxon>
        <taxon>eudicotyledons</taxon>
        <taxon>Gunneridae</taxon>
        <taxon>Pentapetalae</taxon>
        <taxon>asterids</taxon>
        <taxon>campanulids</taxon>
        <taxon>Apiales</taxon>
        <taxon>Apiaceae</taxon>
        <taxon>Apioideae</taxon>
        <taxon>Scandiceae</taxon>
        <taxon>Daucinae</taxon>
        <taxon>Daucus</taxon>
        <taxon>Daucus sect. Daucus</taxon>
    </lineage>
</organism>
<dbReference type="Gene3D" id="3.30.70.330">
    <property type="match status" value="1"/>
</dbReference>
<reference evidence="5" key="2">
    <citation type="submission" date="2022-03" db="EMBL/GenBank/DDBJ databases">
        <title>Draft title - Genomic analysis of global carrot germplasm unveils the trajectory of domestication and the origin of high carotenoid orange carrot.</title>
        <authorList>
            <person name="Iorizzo M."/>
            <person name="Ellison S."/>
            <person name="Senalik D."/>
            <person name="Macko-Podgorni A."/>
            <person name="Grzebelus D."/>
            <person name="Bostan H."/>
            <person name="Rolling W."/>
            <person name="Curaba J."/>
            <person name="Simon P."/>
        </authorList>
    </citation>
    <scope>NUCLEOTIDE SEQUENCE</scope>
    <source>
        <tissue evidence="5">Leaf</tissue>
    </source>
</reference>
<name>A0A161WSA5_DAUCS</name>
<evidence type="ECO:0000256" key="1">
    <source>
        <dbReference type="PROSITE-ProRule" id="PRU00176"/>
    </source>
</evidence>
<feature type="region of interest" description="Disordered" evidence="2">
    <location>
        <begin position="530"/>
        <end position="586"/>
    </location>
</feature>
<dbReference type="InterPro" id="IPR035979">
    <property type="entry name" value="RBD_domain_sf"/>
</dbReference>
<dbReference type="OMA" id="QWSIRIV"/>
<feature type="compositionally biased region" description="Basic and acidic residues" evidence="2">
    <location>
        <begin position="481"/>
        <end position="490"/>
    </location>
</feature>
<feature type="compositionally biased region" description="Polar residues" evidence="2">
    <location>
        <begin position="215"/>
        <end position="231"/>
    </location>
</feature>
<dbReference type="InterPro" id="IPR000504">
    <property type="entry name" value="RRM_dom"/>
</dbReference>
<keyword evidence="1" id="KW-0694">RNA-binding</keyword>
<dbReference type="EMBL" id="LNRQ01000003">
    <property type="protein sequence ID" value="KZN01555.1"/>
    <property type="molecule type" value="Genomic_DNA"/>
</dbReference>
<feature type="region of interest" description="Disordered" evidence="2">
    <location>
        <begin position="480"/>
        <end position="510"/>
    </location>
</feature>
<dbReference type="CDD" id="cd00590">
    <property type="entry name" value="RRM_SF"/>
    <property type="match status" value="1"/>
</dbReference>
<feature type="region of interest" description="Disordered" evidence="2">
    <location>
        <begin position="208"/>
        <end position="275"/>
    </location>
</feature>
<dbReference type="GO" id="GO:0003723">
    <property type="term" value="F:RNA binding"/>
    <property type="evidence" value="ECO:0007669"/>
    <property type="project" value="UniProtKB-UniRule"/>
</dbReference>
<feature type="region of interest" description="Disordered" evidence="2">
    <location>
        <begin position="441"/>
        <end position="465"/>
    </location>
</feature>
<dbReference type="Gramene" id="KZN01555">
    <property type="protein sequence ID" value="KZN01555"/>
    <property type="gene ID" value="DCAR_010309"/>
</dbReference>
<dbReference type="Pfam" id="PF00076">
    <property type="entry name" value="RRM_1"/>
    <property type="match status" value="1"/>
</dbReference>
<sequence length="678" mass="76317">MQGIMKAFVWRSNQIYYGSLQGACRGKGEKPKYEPKPTVWQLQSKLSSQTGIMKEFILGFKHLIEPSVFIDAMNNNEKALSLAVGQIHHKTLPEDTKSFKEAVLSPPPTQAPKFLQVKQNLPPRTSPIRGPCSIFFTGIDDVVNVATLWQLFKKAGAIKDIIMPRKRDKFGNRFGFVVAQNEREAEKIIGHLNGRNQGRNTLYLAKTKRKPGTKLSHSPTKSNPPQRQVNLNIPHVESKGVEIKNPSPNKNRVERGSPNQDTTIRPHPTTLSHDSGLQEELDKCVLLVTVKKETIGNVEMIVGGLGCKDAIIRGLLNNKFMAYFPEVESLEEVDLDFLGIGFLEVRKIQMDDLVVPHQACVDIRGLPILGWTEENYASLLRPWGEIIHYGRTLDEDAYYITPKLLIETAHLENINETKKIDLLGKQWSIRIVETYGVGSDLHADSDSDNDPEEGNVGPIFEEGHSDEAPILHDMNLEEAEDRVTENHDGTDGAVSEGDDGSCINPVTPRSFIPEEQDCHKEVTTLNTHHTIVNEPPVVEESPEFDLHTANWKPRERDSSTSFPKSTSDENKSNVEDNSDKEDSDSFTLTSGVLKELQNMKVQVKRGRPRNFKKNQFNKHFKLPRRKKSKGEGLQQISHQFLNANYDEAEAIYETCMMMGLLPSGSKDHSIELIKKNLK</sequence>
<dbReference type="InterPro" id="IPR012677">
    <property type="entry name" value="Nucleotide-bd_a/b_plait_sf"/>
</dbReference>
<proteinExistence type="predicted"/>
<dbReference type="EMBL" id="CP093345">
    <property type="protein sequence ID" value="WOG92472.1"/>
    <property type="molecule type" value="Genomic_DNA"/>
</dbReference>
<keyword evidence="6" id="KW-1185">Reference proteome</keyword>
<evidence type="ECO:0000313" key="5">
    <source>
        <dbReference type="EMBL" id="WOG92472.1"/>
    </source>
</evidence>
<dbReference type="SMART" id="SM00360">
    <property type="entry name" value="RRM"/>
    <property type="match status" value="1"/>
</dbReference>
<dbReference type="AlphaFoldDB" id="A0A161WSA5"/>
<feature type="domain" description="RRM" evidence="3">
    <location>
        <begin position="132"/>
        <end position="209"/>
    </location>
</feature>
<evidence type="ECO:0000259" key="3">
    <source>
        <dbReference type="PROSITE" id="PS50102"/>
    </source>
</evidence>